<name>A0A0L0G1N3_9EUKA</name>
<feature type="region of interest" description="Disordered" evidence="1">
    <location>
        <begin position="1"/>
        <end position="188"/>
    </location>
</feature>
<feature type="compositionally biased region" description="Acidic residues" evidence="1">
    <location>
        <begin position="142"/>
        <end position="152"/>
    </location>
</feature>
<dbReference type="EMBL" id="KQ241962">
    <property type="protein sequence ID" value="KNC82078.1"/>
    <property type="molecule type" value="Genomic_DNA"/>
</dbReference>
<feature type="domain" description="AATF leucine zipper-containing" evidence="2">
    <location>
        <begin position="187"/>
        <end position="315"/>
    </location>
</feature>
<dbReference type="Proteomes" id="UP000054560">
    <property type="component" value="Unassembled WGS sequence"/>
</dbReference>
<dbReference type="AlphaFoldDB" id="A0A0L0G1N3"/>
<dbReference type="STRING" id="667725.A0A0L0G1N3"/>
<evidence type="ECO:0000256" key="1">
    <source>
        <dbReference type="SAM" id="MobiDB-lite"/>
    </source>
</evidence>
<proteinExistence type="predicted"/>
<keyword evidence="4" id="KW-1185">Reference proteome</keyword>
<dbReference type="GeneID" id="25906133"/>
<evidence type="ECO:0000313" key="4">
    <source>
        <dbReference type="Proteomes" id="UP000054560"/>
    </source>
</evidence>
<dbReference type="InterPro" id="IPR039223">
    <property type="entry name" value="AATF/Bfr2"/>
</dbReference>
<dbReference type="eggNOG" id="KOG2773">
    <property type="taxonomic scope" value="Eukaryota"/>
</dbReference>
<evidence type="ECO:0000259" key="2">
    <source>
        <dbReference type="Pfam" id="PF13339"/>
    </source>
</evidence>
<dbReference type="RefSeq" id="XP_014155980.1">
    <property type="nucleotide sequence ID" value="XM_014300505.1"/>
</dbReference>
<dbReference type="InterPro" id="IPR025160">
    <property type="entry name" value="AATF"/>
</dbReference>
<dbReference type="GO" id="GO:0005730">
    <property type="term" value="C:nucleolus"/>
    <property type="evidence" value="ECO:0007669"/>
    <property type="project" value="TreeGrafter"/>
</dbReference>
<reference evidence="3 4" key="1">
    <citation type="submission" date="2011-02" db="EMBL/GenBank/DDBJ databases">
        <title>The Genome Sequence of Sphaeroforma arctica JP610.</title>
        <authorList>
            <consortium name="The Broad Institute Genome Sequencing Platform"/>
            <person name="Russ C."/>
            <person name="Cuomo C."/>
            <person name="Young S.K."/>
            <person name="Zeng Q."/>
            <person name="Gargeya S."/>
            <person name="Alvarado L."/>
            <person name="Berlin A."/>
            <person name="Chapman S.B."/>
            <person name="Chen Z."/>
            <person name="Freedman E."/>
            <person name="Gellesch M."/>
            <person name="Goldberg J."/>
            <person name="Griggs A."/>
            <person name="Gujja S."/>
            <person name="Heilman E."/>
            <person name="Heiman D."/>
            <person name="Howarth C."/>
            <person name="Mehta T."/>
            <person name="Neiman D."/>
            <person name="Pearson M."/>
            <person name="Roberts A."/>
            <person name="Saif S."/>
            <person name="Shea T."/>
            <person name="Shenoy N."/>
            <person name="Sisk P."/>
            <person name="Stolte C."/>
            <person name="Sykes S."/>
            <person name="White J."/>
            <person name="Yandava C."/>
            <person name="Burger G."/>
            <person name="Gray M.W."/>
            <person name="Holland P.W.H."/>
            <person name="King N."/>
            <person name="Lang F.B.F."/>
            <person name="Roger A.J."/>
            <person name="Ruiz-Trillo I."/>
            <person name="Haas B."/>
            <person name="Nusbaum C."/>
            <person name="Birren B."/>
        </authorList>
    </citation>
    <scope>NUCLEOTIDE SEQUENCE [LARGE SCALE GENOMIC DNA]</scope>
    <source>
        <strain evidence="3 4">JP610</strain>
    </source>
</reference>
<evidence type="ECO:0000313" key="3">
    <source>
        <dbReference type="EMBL" id="KNC82078.1"/>
    </source>
</evidence>
<gene>
    <name evidence="3" type="ORF">SARC_05629</name>
</gene>
<accession>A0A0L0G1N3</accession>
<dbReference type="PANTHER" id="PTHR15565:SF0">
    <property type="entry name" value="PROTEIN AATF"/>
    <property type="match status" value="1"/>
</dbReference>
<feature type="compositionally biased region" description="Acidic residues" evidence="1">
    <location>
        <begin position="103"/>
        <end position="114"/>
    </location>
</feature>
<dbReference type="OrthoDB" id="5783963at2759"/>
<dbReference type="Pfam" id="PF13339">
    <property type="entry name" value="AATF-Che1"/>
    <property type="match status" value="1"/>
</dbReference>
<feature type="compositionally biased region" description="Basic and acidic residues" evidence="1">
    <location>
        <begin position="46"/>
        <end position="61"/>
    </location>
</feature>
<sequence length="439" mass="48685">MKGQTLAERMASLLTAEPETGMGEDDDAQGLDARDGFVDSEDSDNETERLDKGMQVDESMTKQRSSLRKSAGLGMESILSDPKYAGKKTSRASLATDQGVDSTSEEDSDSDGVDGSEAKGVALNSNVIDSEEVSGDDSHEGSEDEQDLDEEEEKLRKSLEALEAEDEQEAAKGISHFSKTVTERDDEVTKGVHTRHLLTLCESVVETRIRLQQALNLNNQFPQADVLPLMLERGGADLTKSFEAAKKSTCGFIDSLLELQSELLLQGGSEILSKKRKRRPSLSEGDSSSYHKYTKSVEQDIAAYRSHTLQGWHTKLLLSSSNASSKQLKSVNRDIPTQVDQMMADSDTLVKRTQLKRLALRPMGKVPTDTESAEKGTDDQIDKAAREENYDPEVFDDNDFYHQILREFIASKSRFSGDTHGRQGMRKRMHIAAREHYAH</sequence>
<organism evidence="3 4">
    <name type="scientific">Sphaeroforma arctica JP610</name>
    <dbReference type="NCBI Taxonomy" id="667725"/>
    <lineage>
        <taxon>Eukaryota</taxon>
        <taxon>Ichthyosporea</taxon>
        <taxon>Ichthyophonida</taxon>
        <taxon>Sphaeroforma</taxon>
    </lineage>
</organism>
<protein>
    <recommendedName>
        <fullName evidence="2">AATF leucine zipper-containing domain-containing protein</fullName>
    </recommendedName>
</protein>
<dbReference type="PANTHER" id="PTHR15565">
    <property type="entry name" value="AATF PROTEIN APOPTOSIS ANTAGONIZING TRANSCRIPTION FACTOR"/>
    <property type="match status" value="1"/>
</dbReference>